<proteinExistence type="predicted"/>
<organism evidence="2 3">
    <name type="scientific">Gemmata massiliana</name>
    <dbReference type="NCBI Taxonomy" id="1210884"/>
    <lineage>
        <taxon>Bacteria</taxon>
        <taxon>Pseudomonadati</taxon>
        <taxon>Planctomycetota</taxon>
        <taxon>Planctomycetia</taxon>
        <taxon>Gemmatales</taxon>
        <taxon>Gemmataceae</taxon>
        <taxon>Gemmata</taxon>
    </lineage>
</organism>
<evidence type="ECO:0000313" key="3">
    <source>
        <dbReference type="Proteomes" id="UP000464178"/>
    </source>
</evidence>
<name>A0A6P2CWA6_9BACT</name>
<keyword evidence="3" id="KW-1185">Reference proteome</keyword>
<reference evidence="2 3" key="1">
    <citation type="submission" date="2019-05" db="EMBL/GenBank/DDBJ databases">
        <authorList>
            <consortium name="Science for Life Laboratories"/>
        </authorList>
    </citation>
    <scope>NUCLEOTIDE SEQUENCE [LARGE SCALE GENOMIC DNA]</scope>
    <source>
        <strain evidence="2">Soil9</strain>
    </source>
</reference>
<gene>
    <name evidence="2" type="ORF">SOIL9_48270</name>
</gene>
<sequence length="43" mass="4496">MTAFTDPVPDPDDTSPPDFGQWLTDGGPDVPDHDDDPETGAPG</sequence>
<evidence type="ECO:0000256" key="1">
    <source>
        <dbReference type="SAM" id="MobiDB-lite"/>
    </source>
</evidence>
<dbReference type="Proteomes" id="UP000464178">
    <property type="component" value="Chromosome"/>
</dbReference>
<accession>A0A6P2CWA6</accession>
<dbReference type="RefSeq" id="WP_261360442.1">
    <property type="nucleotide sequence ID" value="NZ_LR593886.1"/>
</dbReference>
<evidence type="ECO:0000313" key="2">
    <source>
        <dbReference type="EMBL" id="VTR92887.1"/>
    </source>
</evidence>
<dbReference type="KEGG" id="gms:SOIL9_48270"/>
<dbReference type="AlphaFoldDB" id="A0A6P2CWA6"/>
<protein>
    <submittedName>
        <fullName evidence="2">Uncharacterized protein</fullName>
    </submittedName>
</protein>
<feature type="region of interest" description="Disordered" evidence="1">
    <location>
        <begin position="1"/>
        <end position="43"/>
    </location>
</feature>
<dbReference type="EMBL" id="LR593886">
    <property type="protein sequence ID" value="VTR92887.1"/>
    <property type="molecule type" value="Genomic_DNA"/>
</dbReference>
<feature type="compositionally biased region" description="Acidic residues" evidence="1">
    <location>
        <begin position="32"/>
        <end position="43"/>
    </location>
</feature>